<proteinExistence type="predicted"/>
<reference evidence="2" key="1">
    <citation type="submission" date="2017-05" db="EMBL/GenBank/DDBJ databases">
        <authorList>
            <person name="Song R."/>
            <person name="Chenine A.L."/>
            <person name="Ruprecht R.M."/>
        </authorList>
    </citation>
    <scope>NUCLEOTIDE SEQUENCE [LARGE SCALE GENOMIC DNA]</scope>
</reference>
<dbReference type="InterPro" id="IPR058154">
    <property type="entry name" value="Bxb1_TTP-like"/>
</dbReference>
<dbReference type="EMBL" id="MF141539">
    <property type="protein sequence ID" value="ASR77128.1"/>
    <property type="molecule type" value="Genomic_DNA"/>
</dbReference>
<evidence type="ECO:0000313" key="1">
    <source>
        <dbReference type="EMBL" id="ASR77128.1"/>
    </source>
</evidence>
<accession>A0A222YXV3</accession>
<sequence>MALNDDAVITAAVGYLFTAPPGTAAPTPQELDALNLETFATLAPAWEQIGHTSRDDMPEFGYDGGETEVRGTWQKKRLREVESGDPVADSVTVVLEQFDLGSLELYYGENASTVNGEFGVDGNFKPVERAFLVIIVDGETRIGFYAAKASIKRDDSIDLPVDGFAGLPVKATFLDMAGQLLYKWISKALLTKPTSGGGGG</sequence>
<name>A0A222YXV3_9CAUD</name>
<keyword evidence="2" id="KW-1185">Reference proteome</keyword>
<evidence type="ECO:0000313" key="2">
    <source>
        <dbReference type="Proteomes" id="UP000225918"/>
    </source>
</evidence>
<dbReference type="Pfam" id="PF25681">
    <property type="entry name" value="Phage_TTP_17"/>
    <property type="match status" value="1"/>
</dbReference>
<protein>
    <submittedName>
        <fullName evidence="1">Major tail protein</fullName>
    </submittedName>
</protein>
<dbReference type="Proteomes" id="UP000225918">
    <property type="component" value="Segment"/>
</dbReference>
<organism evidence="1 2">
    <name type="scientific">Mycobacterium phage MyraDee</name>
    <dbReference type="NCBI Taxonomy" id="2024303"/>
    <lineage>
        <taxon>Viruses</taxon>
        <taxon>Duplodnaviria</taxon>
        <taxon>Heunggongvirae</taxon>
        <taxon>Uroviricota</taxon>
        <taxon>Caudoviricetes</taxon>
        <taxon>Myradeevirus</taxon>
        <taxon>Myradeevirus MyraDee</taxon>
    </lineage>
</organism>
<gene>
    <name evidence="1" type="ORF">SEA_MYRADEE_20</name>
</gene>